<proteinExistence type="predicted"/>
<keyword evidence="4 8" id="KW-1133">Transmembrane helix</keyword>
<gene>
    <name evidence="10" type="ORF">PoMZ_03135</name>
</gene>
<dbReference type="GO" id="GO:0016020">
    <property type="term" value="C:membrane"/>
    <property type="evidence" value="ECO:0007669"/>
    <property type="project" value="UniProtKB-SubCell"/>
</dbReference>
<accession>A0A4P7NA27</accession>
<feature type="transmembrane region" description="Helical" evidence="8">
    <location>
        <begin position="34"/>
        <end position="53"/>
    </location>
</feature>
<keyword evidence="2" id="KW-0813">Transport</keyword>
<keyword evidence="3 8" id="KW-0812">Transmembrane</keyword>
<evidence type="ECO:0000256" key="1">
    <source>
        <dbReference type="ARBA" id="ARBA00004141"/>
    </source>
</evidence>
<reference evidence="10 11" key="1">
    <citation type="journal article" date="2019" name="Mol. Biol. Evol.">
        <title>Blast fungal genomes show frequent chromosomal changes, gene gains and losses, and effector gene turnover.</title>
        <authorList>
            <person name="Gomez Luciano L.B."/>
            <person name="Jason Tsai I."/>
            <person name="Chuma I."/>
            <person name="Tosa Y."/>
            <person name="Chen Y.H."/>
            <person name="Li J.Y."/>
            <person name="Li M.Y."/>
            <person name="Jade Lu M.Y."/>
            <person name="Nakayashiki H."/>
            <person name="Li W.H."/>
        </authorList>
    </citation>
    <scope>NUCLEOTIDE SEQUENCE [LARGE SCALE GENOMIC DNA]</scope>
    <source>
        <strain evidence="10">MZ5-1-6</strain>
    </source>
</reference>
<feature type="transmembrane region" description="Helical" evidence="8">
    <location>
        <begin position="323"/>
        <end position="344"/>
    </location>
</feature>
<feature type="domain" description="Cation/H+ exchanger transmembrane" evidence="9">
    <location>
        <begin position="56"/>
        <end position="434"/>
    </location>
</feature>
<evidence type="ECO:0000256" key="8">
    <source>
        <dbReference type="SAM" id="Phobius"/>
    </source>
</evidence>
<feature type="transmembrane region" description="Helical" evidence="8">
    <location>
        <begin position="351"/>
        <end position="372"/>
    </location>
</feature>
<dbReference type="InterPro" id="IPR050794">
    <property type="entry name" value="CPA2_transporter"/>
</dbReference>
<feature type="transmembrane region" description="Helical" evidence="8">
    <location>
        <begin position="272"/>
        <end position="303"/>
    </location>
</feature>
<evidence type="ECO:0000256" key="4">
    <source>
        <dbReference type="ARBA" id="ARBA00022989"/>
    </source>
</evidence>
<feature type="transmembrane region" description="Helical" evidence="8">
    <location>
        <begin position="96"/>
        <end position="117"/>
    </location>
</feature>
<dbReference type="GO" id="GO:1902600">
    <property type="term" value="P:proton transmembrane transport"/>
    <property type="evidence" value="ECO:0007669"/>
    <property type="project" value="InterPro"/>
</dbReference>
<evidence type="ECO:0000256" key="5">
    <source>
        <dbReference type="ARBA" id="ARBA00023065"/>
    </source>
</evidence>
<feature type="transmembrane region" description="Helical" evidence="8">
    <location>
        <begin position="384"/>
        <end position="403"/>
    </location>
</feature>
<dbReference type="Pfam" id="PF00999">
    <property type="entry name" value="Na_H_Exchanger"/>
    <property type="match status" value="1"/>
</dbReference>
<dbReference type="PANTHER" id="PTHR32468">
    <property type="entry name" value="CATION/H + ANTIPORTER"/>
    <property type="match status" value="1"/>
</dbReference>
<keyword evidence="6 8" id="KW-0472">Membrane</keyword>
<dbReference type="EMBL" id="CP034206">
    <property type="protein sequence ID" value="QBZ58191.1"/>
    <property type="molecule type" value="Genomic_DNA"/>
</dbReference>
<sequence>MSAATITAAPVATAASQAGIFEGMNPTVFNPSDPIVLFIIQATIVIGLTRLLYWPLAKIHEPKVIAEVITGIILGPSVMGRIPGFTATIFPPASMAPFRLAANIGLVLYLFLVGLEIDLSYLLRNWRIAVSVASFDMAIPFGLGVALAYGLYNEFKDEQGIAPISFGVYALFIGIAIAITAFPVLCRILTSLKLLNSNVGVIVLTSGIINDVVGWILLALCVTLVNSGAGITALYILLVAVGFSLFLAYAVRPVFMWVLRRTHSLENGPTQGVVALTIFMVLASAFFTSIIGVHSIFGAFMVGLMCPHQGGFAVKLTEKIEDLVAVIFVPLFFALSGINTNLGLLDSGRIWAYVFAVIFVAFFSKLIGGTIGARLNGLVWRESFTIGTLMSCKGLVELIVLNIGREARILSTRTFTIFVVMALVTTFLTSPLVMWLYPPSYQQKLELWKQGKIDWDGNPIHPSEEEETGAAGALDKKDIATRLLVYIRADGLSSVLSTVSLFTSAGVQTESDSPAPFVDPNAAVHLNGESMKEGITPATATLMRPRPERLPLLRVHGYRLVELSERNSSVMQVADIEQYAAHDPIIKAFGTSANTASRDVVISGKIAVVPQNSFADTLADEAGNSRSDLILVPWSETGSISEVPSLYGGVSSTDPLCNDSFAQLATGIFDAAKNVAAVGVYLDRTLIAKSDAGATETVAEGKRYQLTRHTTGISLVDTQPDRLAAKFFSAEHRKKVIRVFFAGTEDDLFAVRLALQLSRSGSTELQVTICYHHRDNGFIADFERLRANIEQGPESGSVIFTTVEPQPAQPSVSEGEPSTGTTRGSDVLAALAGDEAHRNITTILIVGRTSTLTSSEPSEYFEVRSALGNVATRAAAEIRRCGAKNISILVVQARKVAVALPSTTSGPSGQTFERKASHESQASDIGEHAA</sequence>
<feature type="transmembrane region" description="Helical" evidence="8">
    <location>
        <begin position="65"/>
        <end position="90"/>
    </location>
</feature>
<evidence type="ECO:0000256" key="2">
    <source>
        <dbReference type="ARBA" id="ARBA00022448"/>
    </source>
</evidence>
<feature type="region of interest" description="Disordered" evidence="7">
    <location>
        <begin position="805"/>
        <end position="824"/>
    </location>
</feature>
<feature type="transmembrane region" description="Helical" evidence="8">
    <location>
        <begin position="129"/>
        <end position="152"/>
    </location>
</feature>
<dbReference type="GO" id="GO:0015297">
    <property type="term" value="F:antiporter activity"/>
    <property type="evidence" value="ECO:0007669"/>
    <property type="project" value="InterPro"/>
</dbReference>
<dbReference type="Gene3D" id="1.20.1530.20">
    <property type="match status" value="1"/>
</dbReference>
<dbReference type="InterPro" id="IPR038770">
    <property type="entry name" value="Na+/solute_symporter_sf"/>
</dbReference>
<feature type="transmembrane region" description="Helical" evidence="8">
    <location>
        <begin position="231"/>
        <end position="251"/>
    </location>
</feature>
<evidence type="ECO:0000256" key="7">
    <source>
        <dbReference type="SAM" id="MobiDB-lite"/>
    </source>
</evidence>
<feature type="transmembrane region" description="Helical" evidence="8">
    <location>
        <begin position="164"/>
        <end position="189"/>
    </location>
</feature>
<dbReference type="AlphaFoldDB" id="A0A4P7NA27"/>
<feature type="transmembrane region" description="Helical" evidence="8">
    <location>
        <begin position="415"/>
        <end position="437"/>
    </location>
</feature>
<dbReference type="Proteomes" id="UP000294847">
    <property type="component" value="Chromosome 3"/>
</dbReference>
<evidence type="ECO:0000256" key="3">
    <source>
        <dbReference type="ARBA" id="ARBA00022692"/>
    </source>
</evidence>
<dbReference type="InterPro" id="IPR006153">
    <property type="entry name" value="Cation/H_exchanger_TM"/>
</dbReference>
<comment type="subcellular location">
    <subcellularLocation>
        <location evidence="1">Membrane</location>
        <topology evidence="1">Multi-pass membrane protein</topology>
    </subcellularLocation>
</comment>
<evidence type="ECO:0000313" key="11">
    <source>
        <dbReference type="Proteomes" id="UP000294847"/>
    </source>
</evidence>
<evidence type="ECO:0000313" key="10">
    <source>
        <dbReference type="EMBL" id="QBZ58191.1"/>
    </source>
</evidence>
<keyword evidence="5" id="KW-0406">Ion transport</keyword>
<protein>
    <recommendedName>
        <fullName evidence="9">Cation/H+ exchanger transmembrane domain-containing protein</fullName>
    </recommendedName>
</protein>
<feature type="compositionally biased region" description="Polar residues" evidence="7">
    <location>
        <begin position="901"/>
        <end position="911"/>
    </location>
</feature>
<feature type="transmembrane region" description="Helical" evidence="8">
    <location>
        <begin position="201"/>
        <end position="225"/>
    </location>
</feature>
<evidence type="ECO:0000259" key="9">
    <source>
        <dbReference type="Pfam" id="PF00999"/>
    </source>
</evidence>
<organism evidence="10 11">
    <name type="scientific">Pyricularia oryzae</name>
    <name type="common">Rice blast fungus</name>
    <name type="synonym">Magnaporthe oryzae</name>
    <dbReference type="NCBI Taxonomy" id="318829"/>
    <lineage>
        <taxon>Eukaryota</taxon>
        <taxon>Fungi</taxon>
        <taxon>Dikarya</taxon>
        <taxon>Ascomycota</taxon>
        <taxon>Pezizomycotina</taxon>
        <taxon>Sordariomycetes</taxon>
        <taxon>Sordariomycetidae</taxon>
        <taxon>Magnaporthales</taxon>
        <taxon>Pyriculariaceae</taxon>
        <taxon>Pyricularia</taxon>
    </lineage>
</organism>
<feature type="region of interest" description="Disordered" evidence="7">
    <location>
        <begin position="901"/>
        <end position="930"/>
    </location>
</feature>
<dbReference type="PANTHER" id="PTHR32468:SF0">
    <property type="entry name" value="K(+)_H(+) ANTIPORTER 1"/>
    <property type="match status" value="1"/>
</dbReference>
<evidence type="ECO:0000256" key="6">
    <source>
        <dbReference type="ARBA" id="ARBA00023136"/>
    </source>
</evidence>
<name>A0A4P7NA27_PYROR</name>